<feature type="region of interest" description="Disordered" evidence="6">
    <location>
        <begin position="184"/>
        <end position="212"/>
    </location>
</feature>
<keyword evidence="8" id="KW-1185">Reference proteome</keyword>
<dbReference type="PANTHER" id="PTHR10552:SF6">
    <property type="entry name" value="U2 SMALL NUCLEAR RIBONUCLEOPROTEIN A"/>
    <property type="match status" value="1"/>
</dbReference>
<gene>
    <name evidence="7" type="primary">snrpA1</name>
    <name evidence="7" type="ORF">DFA_06693</name>
</gene>
<dbReference type="InterPro" id="IPR001611">
    <property type="entry name" value="Leu-rich_rpt"/>
</dbReference>
<dbReference type="GO" id="GO:0000398">
    <property type="term" value="P:mRNA splicing, via spliceosome"/>
    <property type="evidence" value="ECO:0007669"/>
    <property type="project" value="InterPro"/>
</dbReference>
<dbReference type="FunFam" id="3.80.10.10:FF:000026">
    <property type="entry name" value="U2 small nuclear ribonucleoprotein A"/>
    <property type="match status" value="1"/>
</dbReference>
<dbReference type="InterPro" id="IPR044640">
    <property type="entry name" value="RU2A"/>
</dbReference>
<keyword evidence="4" id="KW-0539">Nucleus</keyword>
<dbReference type="InterPro" id="IPR032675">
    <property type="entry name" value="LRR_dom_sf"/>
</dbReference>
<protein>
    <submittedName>
        <fullName evidence="7">Leucine-rich repeat-containing protein</fullName>
    </submittedName>
</protein>
<organism evidence="7 8">
    <name type="scientific">Cavenderia fasciculata</name>
    <name type="common">Slime mold</name>
    <name type="synonym">Dictyostelium fasciculatum</name>
    <dbReference type="NCBI Taxonomy" id="261658"/>
    <lineage>
        <taxon>Eukaryota</taxon>
        <taxon>Amoebozoa</taxon>
        <taxon>Evosea</taxon>
        <taxon>Eumycetozoa</taxon>
        <taxon>Dictyostelia</taxon>
        <taxon>Acytosteliales</taxon>
        <taxon>Cavenderiaceae</taxon>
        <taxon>Cavenderia</taxon>
    </lineage>
</organism>
<keyword evidence="2" id="KW-0433">Leucine-rich repeat</keyword>
<dbReference type="Proteomes" id="UP000007797">
    <property type="component" value="Unassembled WGS sequence"/>
</dbReference>
<comment type="subcellular location">
    <subcellularLocation>
        <location evidence="1">Nucleus</location>
    </subcellularLocation>
</comment>
<dbReference type="SUPFAM" id="SSF52058">
    <property type="entry name" value="L domain-like"/>
    <property type="match status" value="1"/>
</dbReference>
<evidence type="ECO:0000256" key="4">
    <source>
        <dbReference type="ARBA" id="ARBA00023242"/>
    </source>
</evidence>
<dbReference type="PROSITE" id="PS51450">
    <property type="entry name" value="LRR"/>
    <property type="match status" value="1"/>
</dbReference>
<evidence type="ECO:0000313" key="8">
    <source>
        <dbReference type="Proteomes" id="UP000007797"/>
    </source>
</evidence>
<keyword evidence="3" id="KW-0677">Repeat</keyword>
<evidence type="ECO:0000256" key="5">
    <source>
        <dbReference type="ARBA" id="ARBA00024196"/>
    </source>
</evidence>
<sequence length="212" mass="24377">MKLTADLIIRAPDSFNPCQDRELNLRGNKISVLENLGATKDQFDTIDFSDNEITRLENMPQMKRLKTLLFNNNHINKIADDFGESLVNLHTLILTNNRITNLADLDALANFPALKYISLLDNVCTKKQNYRLYLVYILPRLKVIDFKKISQEERDRSKEIYGPSKIVKEKLQKLKDQQLKQKTFEPGEGLKNLNNNNNNNNNNGNGNGNTKK</sequence>
<dbReference type="RefSeq" id="XP_004356920.1">
    <property type="nucleotide sequence ID" value="XM_004356866.1"/>
</dbReference>
<dbReference type="Gene3D" id="3.80.10.10">
    <property type="entry name" value="Ribonuclease Inhibitor"/>
    <property type="match status" value="1"/>
</dbReference>
<dbReference type="EMBL" id="GL883020">
    <property type="protein sequence ID" value="EGG18027.1"/>
    <property type="molecule type" value="Genomic_DNA"/>
</dbReference>
<dbReference type="AlphaFoldDB" id="F4Q207"/>
<evidence type="ECO:0000313" key="7">
    <source>
        <dbReference type="EMBL" id="EGG18027.1"/>
    </source>
</evidence>
<dbReference type="PANTHER" id="PTHR10552">
    <property type="entry name" value="U2 SMALL NUCLEAR RIBONUCLEOPROTEIN A"/>
    <property type="match status" value="1"/>
</dbReference>
<dbReference type="KEGG" id="dfa:DFA_06693"/>
<feature type="compositionally biased region" description="Low complexity" evidence="6">
    <location>
        <begin position="192"/>
        <end position="204"/>
    </location>
</feature>
<dbReference type="GO" id="GO:0030620">
    <property type="term" value="F:U2 snRNA binding"/>
    <property type="evidence" value="ECO:0007669"/>
    <property type="project" value="InterPro"/>
</dbReference>
<evidence type="ECO:0000256" key="6">
    <source>
        <dbReference type="SAM" id="MobiDB-lite"/>
    </source>
</evidence>
<accession>F4Q207</accession>
<dbReference type="STRING" id="1054147.F4Q207"/>
<dbReference type="GeneID" id="14869998"/>
<proteinExistence type="inferred from homology"/>
<comment type="similarity">
    <text evidence="5">Belongs to the U2 small nuclear ribonucleoprotein A family.</text>
</comment>
<evidence type="ECO:0000256" key="1">
    <source>
        <dbReference type="ARBA" id="ARBA00004123"/>
    </source>
</evidence>
<reference evidence="8" key="1">
    <citation type="journal article" date="2011" name="Genome Res.">
        <title>Phylogeny-wide analysis of social amoeba genomes highlights ancient origins for complex intercellular communication.</title>
        <authorList>
            <person name="Heidel A.J."/>
            <person name="Lawal H.M."/>
            <person name="Felder M."/>
            <person name="Schilde C."/>
            <person name="Helps N.R."/>
            <person name="Tunggal B."/>
            <person name="Rivero F."/>
            <person name="John U."/>
            <person name="Schleicher M."/>
            <person name="Eichinger L."/>
            <person name="Platzer M."/>
            <person name="Noegel A.A."/>
            <person name="Schaap P."/>
            <person name="Gloeckner G."/>
        </authorList>
    </citation>
    <scope>NUCLEOTIDE SEQUENCE [LARGE SCALE GENOMIC DNA]</scope>
    <source>
        <strain evidence="8">SH3</strain>
    </source>
</reference>
<dbReference type="OMA" id="PNYREYM"/>
<dbReference type="OrthoDB" id="433501at2759"/>
<name>F4Q207_CACFS</name>
<evidence type="ECO:0000256" key="2">
    <source>
        <dbReference type="ARBA" id="ARBA00022614"/>
    </source>
</evidence>
<evidence type="ECO:0000256" key="3">
    <source>
        <dbReference type="ARBA" id="ARBA00022737"/>
    </source>
</evidence>
<dbReference type="Pfam" id="PF14580">
    <property type="entry name" value="LRR_9"/>
    <property type="match status" value="1"/>
</dbReference>
<dbReference type="GO" id="GO:0005686">
    <property type="term" value="C:U2 snRNP"/>
    <property type="evidence" value="ECO:0007669"/>
    <property type="project" value="TreeGrafter"/>
</dbReference>